<evidence type="ECO:0000313" key="2">
    <source>
        <dbReference type="Proteomes" id="UP001622950"/>
    </source>
</evidence>
<dbReference type="Proteomes" id="UP001622950">
    <property type="component" value="Unassembled WGS sequence"/>
</dbReference>
<protein>
    <submittedName>
        <fullName evidence="1">Uncharacterized protein</fullName>
    </submittedName>
</protein>
<comment type="caution">
    <text evidence="1">The sequence shown here is derived from an EMBL/GenBank/DDBJ whole genome shotgun (WGS) entry which is preliminary data.</text>
</comment>
<gene>
    <name evidence="1" type="ORF">ACJEBM_05925</name>
</gene>
<evidence type="ECO:0000313" key="1">
    <source>
        <dbReference type="EMBL" id="MFK9080209.1"/>
    </source>
</evidence>
<sequence>MSQNAITQAIGALKLVPMFLNHPTVISRATLIGASAEAVQLLELIPPVSAELAEVFRCVDAVIGEGQIAYVTPTKLPEYPYGAVVADQRGNVCAAAMGKSKEGLAELIRLKLLPLSEGFGEDAA</sequence>
<organism evidence="1 2">
    <name type="scientific">Pseudomonas neuropathica</name>
    <dbReference type="NCBI Taxonomy" id="2730425"/>
    <lineage>
        <taxon>Bacteria</taxon>
        <taxon>Pseudomonadati</taxon>
        <taxon>Pseudomonadota</taxon>
        <taxon>Gammaproteobacteria</taxon>
        <taxon>Pseudomonadales</taxon>
        <taxon>Pseudomonadaceae</taxon>
        <taxon>Pseudomonas</taxon>
    </lineage>
</organism>
<dbReference type="EMBL" id="JBJHQE010000006">
    <property type="protein sequence ID" value="MFK9080209.1"/>
    <property type="molecule type" value="Genomic_DNA"/>
</dbReference>
<reference evidence="1" key="1">
    <citation type="submission" date="2024-11" db="EMBL/GenBank/DDBJ databases">
        <authorList>
            <person name="Lucas J.A."/>
        </authorList>
    </citation>
    <scope>NUCLEOTIDE SEQUENCE</scope>
    <source>
        <strain evidence="1">Z 8.8</strain>
    </source>
</reference>
<name>A0ACC7MQK7_9PSED</name>
<proteinExistence type="predicted"/>
<accession>A0ACC7MQK7</accession>
<keyword evidence="2" id="KW-1185">Reference proteome</keyword>